<evidence type="ECO:0000256" key="1">
    <source>
        <dbReference type="ARBA" id="ARBA00023002"/>
    </source>
</evidence>
<dbReference type="Pfam" id="PF13450">
    <property type="entry name" value="NAD_binding_8"/>
    <property type="match status" value="1"/>
</dbReference>
<dbReference type="SUPFAM" id="SSF51905">
    <property type="entry name" value="FAD/NAD(P)-binding domain"/>
    <property type="match status" value="1"/>
</dbReference>
<sequence length="471" mass="50650">MSRVVVVGGGIGGLAAAALLGRAGHEVTLLEANDWLGGKSRRVELDGRRMDTGPSLVTFPGVWEELLRRWDSSGEPGEAADISSLELRRMPEVGRYHYRGDSVSLPVEEGHPWKDAWDRFAQIHGGFGPQVTRLLTADPIDRRTLPALGGLLRAYGRRLTTRSYLDGLPWLPEGLREVIAIHTLNAGVSPDRTPALYASMPAVMAQDGVFAPEGGVYEIVLALERLARRAGVEVRAGEAVFSISANKVLTEGATYPAEAVVGGLDAGRLDGLIGAGRRETGKRLSCSGVAVYAALEEELPASIPPHSVVLPSDPAALHASLEAGREPEETMAFVNHYRAGEVYPNDGGTLALLLTAPANGREYDLEDPFVEREVERISRAVGLRGPATAHFGEHVVLDPGYFGEWGSVGGALYGEARPFWRSGPLHRPRYNDRRRPWLWRVGASVHPGGGIPAVLGGAMISTGRLIRFLAK</sequence>
<evidence type="ECO:0000313" key="2">
    <source>
        <dbReference type="EMBL" id="CAA9419821.1"/>
    </source>
</evidence>
<reference evidence="2" key="1">
    <citation type="submission" date="2020-02" db="EMBL/GenBank/DDBJ databases">
        <authorList>
            <person name="Meier V. D."/>
        </authorList>
    </citation>
    <scope>NUCLEOTIDE SEQUENCE</scope>
    <source>
        <strain evidence="2">AVDCRST_MAG01</strain>
    </source>
</reference>
<dbReference type="Gene3D" id="3.50.50.60">
    <property type="entry name" value="FAD/NAD(P)-binding domain"/>
    <property type="match status" value="2"/>
</dbReference>
<proteinExistence type="predicted"/>
<organism evidence="2">
    <name type="scientific">uncultured Rubrobacteraceae bacterium</name>
    <dbReference type="NCBI Taxonomy" id="349277"/>
    <lineage>
        <taxon>Bacteria</taxon>
        <taxon>Bacillati</taxon>
        <taxon>Actinomycetota</taxon>
        <taxon>Rubrobacteria</taxon>
        <taxon>Rubrobacterales</taxon>
        <taxon>Rubrobacteraceae</taxon>
        <taxon>environmental samples</taxon>
    </lineage>
</organism>
<dbReference type="PANTHER" id="PTHR43734:SF7">
    <property type="entry name" value="4,4'-DIAPONEUROSPORENE OXYGENASE"/>
    <property type="match status" value="1"/>
</dbReference>
<gene>
    <name evidence="2" type="ORF">AVDCRST_MAG01-01-2185</name>
</gene>
<keyword evidence="1 2" id="KW-0560">Oxidoreductase</keyword>
<dbReference type="PANTHER" id="PTHR43734">
    <property type="entry name" value="PHYTOENE DESATURASE"/>
    <property type="match status" value="1"/>
</dbReference>
<accession>A0A6J4PU77</accession>
<dbReference type="InterPro" id="IPR036188">
    <property type="entry name" value="FAD/NAD-bd_sf"/>
</dbReference>
<dbReference type="EMBL" id="CADCUW010000306">
    <property type="protein sequence ID" value="CAA9419821.1"/>
    <property type="molecule type" value="Genomic_DNA"/>
</dbReference>
<dbReference type="EC" id="1.14.99.-" evidence="2"/>
<dbReference type="GO" id="GO:0016491">
    <property type="term" value="F:oxidoreductase activity"/>
    <property type="evidence" value="ECO:0007669"/>
    <property type="project" value="UniProtKB-KW"/>
</dbReference>
<protein>
    <submittedName>
        <fullName evidence="2">Phytoene dehydrogenase</fullName>
        <ecNumber evidence="2">1.14.99.-</ecNumber>
    </submittedName>
</protein>
<name>A0A6J4PU77_9ACTN</name>
<dbReference type="AlphaFoldDB" id="A0A6J4PU77"/>